<keyword evidence="3" id="KW-1185">Reference proteome</keyword>
<accession>A0ABS7K8U1</accession>
<evidence type="ECO:0000256" key="1">
    <source>
        <dbReference type="SAM" id="SignalP"/>
    </source>
</evidence>
<organism evidence="2 3">
    <name type="scientific">Mesobacillus maritimus</name>
    <dbReference type="NCBI Taxonomy" id="1643336"/>
    <lineage>
        <taxon>Bacteria</taxon>
        <taxon>Bacillati</taxon>
        <taxon>Bacillota</taxon>
        <taxon>Bacilli</taxon>
        <taxon>Bacillales</taxon>
        <taxon>Bacillaceae</taxon>
        <taxon>Mesobacillus</taxon>
    </lineage>
</organism>
<dbReference type="PROSITE" id="PS51257">
    <property type="entry name" value="PROKAR_LIPOPROTEIN"/>
    <property type="match status" value="1"/>
</dbReference>
<dbReference type="RefSeq" id="WP_221874907.1">
    <property type="nucleotide sequence ID" value="NZ_JACWFH010000026.1"/>
</dbReference>
<protein>
    <submittedName>
        <fullName evidence="2">Uncharacterized protein</fullName>
    </submittedName>
</protein>
<keyword evidence="1" id="KW-0732">Signal</keyword>
<feature type="signal peptide" evidence="1">
    <location>
        <begin position="1"/>
        <end position="24"/>
    </location>
</feature>
<comment type="caution">
    <text evidence="2">The sequence shown here is derived from an EMBL/GenBank/DDBJ whole genome shotgun (WGS) entry which is preliminary data.</text>
</comment>
<proteinExistence type="predicted"/>
<evidence type="ECO:0000313" key="3">
    <source>
        <dbReference type="Proteomes" id="UP000769780"/>
    </source>
</evidence>
<feature type="chain" id="PRO_5046662103" evidence="1">
    <location>
        <begin position="25"/>
        <end position="153"/>
    </location>
</feature>
<name>A0ABS7K8U1_9BACI</name>
<evidence type="ECO:0000313" key="2">
    <source>
        <dbReference type="EMBL" id="MBY0098682.1"/>
    </source>
</evidence>
<gene>
    <name evidence="2" type="ORF">H0185_18110</name>
</gene>
<dbReference type="Proteomes" id="UP000769780">
    <property type="component" value="Unassembled WGS sequence"/>
</dbReference>
<sequence length="153" mass="17372">MRIKILLSGIVVVGLLIGCSSEQTQETPKEESTTEIKVEAAANETKEWKDKSITAKEFIAMLVDESNKIPREHDEDEGYSQYLFAKELNNALNNYVRVEGEDLEKDFETLAIISSYIGHLQFVRTAKAGRWKESTWLTNGSRLKTTKLNRSNT</sequence>
<dbReference type="EMBL" id="JACWFH010000026">
    <property type="protein sequence ID" value="MBY0098682.1"/>
    <property type="molecule type" value="Genomic_DNA"/>
</dbReference>
<reference evidence="2 3" key="1">
    <citation type="submission" date="2020-07" db="EMBL/GenBank/DDBJ databases">
        <title>Fungal Genomes of the International Space Station.</title>
        <authorList>
            <person name="Seuylemezian A."/>
            <person name="Singh N.K."/>
            <person name="Wood J."/>
            <person name="Venkateswaran K."/>
        </authorList>
    </citation>
    <scope>NUCLEOTIDE SEQUENCE [LARGE SCALE GENOMIC DNA]</scope>
    <source>
        <strain evidence="2 3">PL-B2</strain>
    </source>
</reference>